<reference evidence="2 3" key="1">
    <citation type="submission" date="2020-07" db="EMBL/GenBank/DDBJ databases">
        <title>Sequencing the genomes of 1000 actinobacteria strains.</title>
        <authorList>
            <person name="Klenk H.-P."/>
        </authorList>
    </citation>
    <scope>NUCLEOTIDE SEQUENCE [LARGE SCALE GENOMIC DNA]</scope>
    <source>
        <strain evidence="2 3">DSM 100723</strain>
    </source>
</reference>
<keyword evidence="1" id="KW-1133">Transmembrane helix</keyword>
<gene>
    <name evidence="2" type="ORF">FHX74_002311</name>
</gene>
<keyword evidence="1" id="KW-0812">Transmembrane</keyword>
<dbReference type="Proteomes" id="UP000523079">
    <property type="component" value="Unassembled WGS sequence"/>
</dbReference>
<accession>A0A7W3ISZ2</accession>
<evidence type="ECO:0000256" key="1">
    <source>
        <dbReference type="SAM" id="Phobius"/>
    </source>
</evidence>
<feature type="transmembrane region" description="Helical" evidence="1">
    <location>
        <begin position="29"/>
        <end position="48"/>
    </location>
</feature>
<keyword evidence="3" id="KW-1185">Reference proteome</keyword>
<proteinExistence type="predicted"/>
<dbReference type="RefSeq" id="WP_182560232.1">
    <property type="nucleotide sequence ID" value="NZ_JACGWT010000003.1"/>
</dbReference>
<dbReference type="EMBL" id="JACGWT010000003">
    <property type="protein sequence ID" value="MBA8794692.1"/>
    <property type="molecule type" value="Genomic_DNA"/>
</dbReference>
<feature type="transmembrane region" description="Helical" evidence="1">
    <location>
        <begin position="60"/>
        <end position="82"/>
    </location>
</feature>
<keyword evidence="1" id="KW-0472">Membrane</keyword>
<organism evidence="2 3">
    <name type="scientific">Microlunatus kandeliicorticis</name>
    <dbReference type="NCBI Taxonomy" id="1759536"/>
    <lineage>
        <taxon>Bacteria</taxon>
        <taxon>Bacillati</taxon>
        <taxon>Actinomycetota</taxon>
        <taxon>Actinomycetes</taxon>
        <taxon>Propionibacteriales</taxon>
        <taxon>Propionibacteriaceae</taxon>
        <taxon>Microlunatus</taxon>
    </lineage>
</organism>
<comment type="caution">
    <text evidence="2">The sequence shown here is derived from an EMBL/GenBank/DDBJ whole genome shotgun (WGS) entry which is preliminary data.</text>
</comment>
<protein>
    <submittedName>
        <fullName evidence="2">Uncharacterized protein</fullName>
    </submittedName>
</protein>
<sequence length="90" mass="10279">MTTLSAPELLNPMLHQALRRRRLRRRSRLLLAGWLVFGAIHIALWWVAYDSTGLHVPTGLLGLLVWPLLLASTACFIGFLGYRIRRTIDD</sequence>
<name>A0A7W3ISZ2_9ACTN</name>
<dbReference type="AlphaFoldDB" id="A0A7W3ISZ2"/>
<evidence type="ECO:0000313" key="2">
    <source>
        <dbReference type="EMBL" id="MBA8794692.1"/>
    </source>
</evidence>
<evidence type="ECO:0000313" key="3">
    <source>
        <dbReference type="Proteomes" id="UP000523079"/>
    </source>
</evidence>